<evidence type="ECO:0000256" key="2">
    <source>
        <dbReference type="ARBA" id="ARBA00023306"/>
    </source>
</evidence>
<evidence type="ECO:0000313" key="4">
    <source>
        <dbReference type="Proteomes" id="UP000504633"/>
    </source>
</evidence>
<feature type="region of interest" description="Disordered" evidence="3">
    <location>
        <begin position="525"/>
        <end position="548"/>
    </location>
</feature>
<feature type="compositionally biased region" description="Low complexity" evidence="3">
    <location>
        <begin position="958"/>
        <end position="981"/>
    </location>
</feature>
<reference evidence="5" key="1">
    <citation type="submission" date="2025-08" db="UniProtKB">
        <authorList>
            <consortium name="RefSeq"/>
        </authorList>
    </citation>
    <scope>IDENTIFICATION</scope>
    <source>
        <strain evidence="5">15085-1641.00</strain>
        <tissue evidence="5">Whole body</tissue>
    </source>
</reference>
<dbReference type="GO" id="GO:0019888">
    <property type="term" value="F:protein phosphatase regulator activity"/>
    <property type="evidence" value="ECO:0007669"/>
    <property type="project" value="TreeGrafter"/>
</dbReference>
<dbReference type="CTD" id="38714"/>
<dbReference type="Pfam" id="PF04499">
    <property type="entry name" value="SAPS"/>
    <property type="match status" value="1"/>
</dbReference>
<proteinExistence type="inferred from homology"/>
<protein>
    <submittedName>
        <fullName evidence="5">Serine/threonine-protein phosphatase 6 regulatory subunit 3</fullName>
    </submittedName>
</protein>
<feature type="region of interest" description="Disordered" evidence="3">
    <location>
        <begin position="729"/>
        <end position="754"/>
    </location>
</feature>
<dbReference type="PANTHER" id="PTHR12634:SF8">
    <property type="entry name" value="FIERY MOUNTAIN, ISOFORM D"/>
    <property type="match status" value="1"/>
</dbReference>
<dbReference type="GeneID" id="111600454"/>
<dbReference type="AlphaFoldDB" id="A0A6J1M2B3"/>
<dbReference type="OMA" id="WDMDVQF"/>
<dbReference type="Proteomes" id="UP000504633">
    <property type="component" value="Unplaced"/>
</dbReference>
<dbReference type="KEGG" id="dhe:111600454"/>
<gene>
    <name evidence="5" type="primary">LOC111600454</name>
</gene>
<name>A0A6J1M2B3_DROHY</name>
<keyword evidence="2" id="KW-0131">Cell cycle</keyword>
<dbReference type="GO" id="GO:0019903">
    <property type="term" value="F:protein phosphatase binding"/>
    <property type="evidence" value="ECO:0007669"/>
    <property type="project" value="InterPro"/>
</dbReference>
<evidence type="ECO:0000313" key="5">
    <source>
        <dbReference type="RefSeq" id="XP_023172324.2"/>
    </source>
</evidence>
<organism evidence="4 5">
    <name type="scientific">Drosophila hydei</name>
    <name type="common">Fruit fly</name>
    <dbReference type="NCBI Taxonomy" id="7224"/>
    <lineage>
        <taxon>Eukaryota</taxon>
        <taxon>Metazoa</taxon>
        <taxon>Ecdysozoa</taxon>
        <taxon>Arthropoda</taxon>
        <taxon>Hexapoda</taxon>
        <taxon>Insecta</taxon>
        <taxon>Pterygota</taxon>
        <taxon>Neoptera</taxon>
        <taxon>Endopterygota</taxon>
        <taxon>Diptera</taxon>
        <taxon>Brachycera</taxon>
        <taxon>Muscomorpha</taxon>
        <taxon>Ephydroidea</taxon>
        <taxon>Drosophilidae</taxon>
        <taxon>Drosophila</taxon>
    </lineage>
</organism>
<evidence type="ECO:0000256" key="1">
    <source>
        <dbReference type="ARBA" id="ARBA00006180"/>
    </source>
</evidence>
<dbReference type="GO" id="GO:0005829">
    <property type="term" value="C:cytosol"/>
    <property type="evidence" value="ECO:0007669"/>
    <property type="project" value="TreeGrafter"/>
</dbReference>
<dbReference type="InterPro" id="IPR007587">
    <property type="entry name" value="SAPS"/>
</dbReference>
<sequence length="1020" mass="113658">MFWDKGYAPSANIEALLEKENSTVEEFLDEEDILQECKTQKKNLVSYFTRPEVIRRLVEFITTEPSEELPMSQRFHYANMSCEILTLGLPSLDEKLLSDADTLQLLYSYLEKEPPLNSLLSSFFSKTFSMLFTKKPEQDWFLYQHMCLQFLEYIKLQKNFLDYICKHFDTPVIPDLIMQMMKDIDGGQLKRNLYEWLTEDKIVERLIAILRNPLETDKHANVADFFCDLINQGRLMRQTEQENDSFEPAFDGSNPILRTIESAQTIEALLNVILEPNALESAILSGISVVLTLIKPLTFTYEPTSDRQRLLQKREREFHQEVQETVITVIAPRLHEFVHLLKNPPAKPQLETTAAILSPPFGKTRLQVCRVFTALLETKHETIQQAICATEYFSLLLDFFKEYCWNNFLHTELEKALHLVFYNELSNNNTTSTECTDIFQDDYIFNCLMKATNDAMGTTTAEVEMKNALNDVKRAEGGKENLTGDIEFEAAAAQQEAKAEAAATSANTVQEANEVEATQANHIENNATDEPANSAPDDSQADPNTTTDATQATLNDLDKTKAPINNPPTEIQTYLIVNCQLVSKLVNYWRHNAESQSAEKGRRLGYMGHLIKILRHITNCISESEHIAALIASSFGNESDLQLWQSLIDAEEGEFTLAVAQQNKLLANCNPHEDNEYSADNSKDFLGETNAWDIGATSYSNVCYSDLDNTLQDVVFTIDNDQSLFQFGRNIDDDDDDDDEHGGSSGDGHNHGMFTKNSTTLNNLAADAWDMDVQFADMTGVCNTHPNVVNAGTSSWGSEFNSDNFADFDAHFSTFSSDLGMPHTQAPLNDAAQSTSNSSEQIRTLNEDDVSMTATTNNQQSIINDDDQQAEYDNNANVEKAASDKLNDVDASATTAAAAATSIVSRLQSVLLAGEDDYEDDEGMWTKPLGGSNQSETMATDQQSTLITNGPSKIAEFNHANDNNTSNSSTDSGGSSNSNNSDARDDSNITIEAEAEQQPKKSESIAAAATKTSEITTTTT</sequence>
<dbReference type="RefSeq" id="XP_023172324.2">
    <property type="nucleotide sequence ID" value="XM_023316556.2"/>
</dbReference>
<evidence type="ECO:0000256" key="3">
    <source>
        <dbReference type="SAM" id="MobiDB-lite"/>
    </source>
</evidence>
<comment type="similarity">
    <text evidence="1">Belongs to the SAPS family.</text>
</comment>
<accession>A0A6J1M2B3</accession>
<dbReference type="GO" id="GO:0005634">
    <property type="term" value="C:nucleus"/>
    <property type="evidence" value="ECO:0007669"/>
    <property type="project" value="TreeGrafter"/>
</dbReference>
<feature type="region of interest" description="Disordered" evidence="3">
    <location>
        <begin position="919"/>
        <end position="1020"/>
    </location>
</feature>
<dbReference type="OrthoDB" id="295029at2759"/>
<feature type="compositionally biased region" description="Polar residues" evidence="3">
    <location>
        <begin position="931"/>
        <end position="951"/>
    </location>
</feature>
<dbReference type="PANTHER" id="PTHR12634">
    <property type="entry name" value="SIT4 YEAST -ASSOCIATING PROTEIN-RELATED"/>
    <property type="match status" value="1"/>
</dbReference>
<feature type="compositionally biased region" description="Low complexity" evidence="3">
    <location>
        <begin position="1004"/>
        <end position="1020"/>
    </location>
</feature>
<keyword evidence="4" id="KW-1185">Reference proteome</keyword>